<dbReference type="PROSITE" id="PS00163">
    <property type="entry name" value="FUMARATE_LYASES"/>
    <property type="match status" value="1"/>
</dbReference>
<evidence type="ECO:0000313" key="10">
    <source>
        <dbReference type="EMBL" id="QNO56142.1"/>
    </source>
</evidence>
<protein>
    <submittedName>
        <fullName evidence="10">Argininosuccinate lyase</fullName>
        <ecNumber evidence="10">4.3.2.1</ecNumber>
    </submittedName>
</protein>
<dbReference type="GO" id="GO:0070626">
    <property type="term" value="F:(S)-2-(5-amino-1-(5-phospho-D-ribosyl)imidazole-4-carboxamido) succinate lyase (fumarate-forming) activity"/>
    <property type="evidence" value="ECO:0007669"/>
    <property type="project" value="TreeGrafter"/>
</dbReference>
<dbReference type="PRINTS" id="PR00149">
    <property type="entry name" value="FUMRATELYASE"/>
</dbReference>
<dbReference type="PANTHER" id="PTHR43172">
    <property type="entry name" value="ADENYLOSUCCINATE LYASE"/>
    <property type="match status" value="1"/>
</dbReference>
<evidence type="ECO:0000256" key="3">
    <source>
        <dbReference type="ARBA" id="ARBA00022755"/>
    </source>
</evidence>
<keyword evidence="3" id="KW-0658">Purine biosynthesis</keyword>
<dbReference type="GO" id="GO:0006188">
    <property type="term" value="P:IMP biosynthetic process"/>
    <property type="evidence" value="ECO:0007669"/>
    <property type="project" value="InterPro"/>
</dbReference>
<dbReference type="GO" id="GO:0005829">
    <property type="term" value="C:cytosol"/>
    <property type="evidence" value="ECO:0007669"/>
    <property type="project" value="TreeGrafter"/>
</dbReference>
<dbReference type="PRINTS" id="PR00145">
    <property type="entry name" value="ARGSUCLYASE"/>
</dbReference>
<evidence type="ECO:0000256" key="4">
    <source>
        <dbReference type="ARBA" id="ARBA00023239"/>
    </source>
</evidence>
<dbReference type="InterPro" id="IPR013539">
    <property type="entry name" value="PurB_C"/>
</dbReference>
<dbReference type="Pfam" id="PF08328">
    <property type="entry name" value="ASL_C"/>
    <property type="match status" value="1"/>
</dbReference>
<comment type="function">
    <text evidence="6">Catalyzes two reactions in de novo purine nucleotide biosynthesis. Catalyzes the breakdown of 5-aminoimidazole- (N-succinylocarboxamide) ribotide (SAICAR or 2-[5-amino-1-(5-phospho-beta-D-ribosyl)imidazole-4-carboxamido]succinate) to 5-aminoimidazole-4-carboxamide ribotide (AICAR or 5-amino-1-(5-phospho-beta-D-ribosyl)imidazole-4-carboxamide) and fumarate, and of adenylosuccinate (ADS or N(6)-(1,2-dicarboxyethyl)-AMP) to adenosine monophosphate (AMP) and fumarate.</text>
</comment>
<dbReference type="GO" id="GO:0044208">
    <property type="term" value="P:'de novo' AMP biosynthetic process"/>
    <property type="evidence" value="ECO:0007669"/>
    <property type="project" value="TreeGrafter"/>
</dbReference>
<reference evidence="10" key="1">
    <citation type="submission" date="2020-06" db="EMBL/GenBank/DDBJ databases">
        <title>Unique genomic features of the anaerobic methanotrophic archaea.</title>
        <authorList>
            <person name="Chadwick G.L."/>
            <person name="Skennerton C.T."/>
            <person name="Laso-Perez R."/>
            <person name="Leu A.O."/>
            <person name="Speth D.R."/>
            <person name="Yu H."/>
            <person name="Morgan-Lang C."/>
            <person name="Hatzenpichler R."/>
            <person name="Goudeau D."/>
            <person name="Malmstrom R."/>
            <person name="Brazelton W.J."/>
            <person name="Woyke T."/>
            <person name="Hallam S.J."/>
            <person name="Tyson G.W."/>
            <person name="Wegener G."/>
            <person name="Boetius A."/>
            <person name="Orphan V."/>
        </authorList>
    </citation>
    <scope>NUCLEOTIDE SEQUENCE</scope>
</reference>
<dbReference type="PANTHER" id="PTHR43172:SF1">
    <property type="entry name" value="ADENYLOSUCCINATE LYASE"/>
    <property type="match status" value="1"/>
</dbReference>
<dbReference type="InterPro" id="IPR019468">
    <property type="entry name" value="AdenyloSucc_lyase_C"/>
</dbReference>
<evidence type="ECO:0000256" key="6">
    <source>
        <dbReference type="ARBA" id="ARBA00025012"/>
    </source>
</evidence>
<gene>
    <name evidence="10" type="primary">argH</name>
    <name evidence="10" type="ORF">LBAABJFF_00002</name>
    <name evidence="9" type="ORF">POMOPPKL_00018</name>
</gene>
<evidence type="ECO:0000259" key="8">
    <source>
        <dbReference type="SMART" id="SM00998"/>
    </source>
</evidence>
<dbReference type="Gene3D" id="1.10.40.30">
    <property type="entry name" value="Fumarase/aspartase (C-terminal domain)"/>
    <property type="match status" value="1"/>
</dbReference>
<accession>A0A7G9Z7A8</accession>
<comment type="catalytic activity">
    <reaction evidence="5">
        <text>(2S)-2-[5-amino-1-(5-phospho-beta-D-ribosyl)imidazole-4-carboxamido]succinate = 5-amino-1-(5-phospho-beta-D-ribosyl)imidazole-4-carboxamide + fumarate</text>
        <dbReference type="Rhea" id="RHEA:23920"/>
        <dbReference type="ChEBI" id="CHEBI:29806"/>
        <dbReference type="ChEBI" id="CHEBI:58443"/>
        <dbReference type="ChEBI" id="CHEBI:58475"/>
        <dbReference type="EC" id="4.3.2.2"/>
    </reaction>
    <physiologicalReaction direction="left-to-right" evidence="5">
        <dbReference type="Rhea" id="RHEA:23921"/>
    </physiologicalReaction>
</comment>
<keyword evidence="4 10" id="KW-0456">Lyase</keyword>
<dbReference type="EC" id="4.3.2.1" evidence="10"/>
<name>A0A7G9Z7A8_9EURY</name>
<evidence type="ECO:0000313" key="9">
    <source>
        <dbReference type="EMBL" id="QNO56121.1"/>
    </source>
</evidence>
<dbReference type="SUPFAM" id="SSF48557">
    <property type="entry name" value="L-aspartase-like"/>
    <property type="match status" value="1"/>
</dbReference>
<dbReference type="SMART" id="SM00998">
    <property type="entry name" value="ADSL_C"/>
    <property type="match status" value="1"/>
</dbReference>
<dbReference type="Gene3D" id="1.10.275.10">
    <property type="entry name" value="Fumarase/aspartase (N-terminal domain)"/>
    <property type="match status" value="1"/>
</dbReference>
<dbReference type="InterPro" id="IPR024083">
    <property type="entry name" value="Fumarase/histidase_N"/>
</dbReference>
<dbReference type="InterPro" id="IPR022761">
    <property type="entry name" value="Fumarate_lyase_N"/>
</dbReference>
<proteinExistence type="predicted"/>
<dbReference type="Pfam" id="PF00206">
    <property type="entry name" value="Lyase_1"/>
    <property type="match status" value="1"/>
</dbReference>
<dbReference type="AlphaFoldDB" id="A0A7G9Z7A8"/>
<evidence type="ECO:0000256" key="1">
    <source>
        <dbReference type="ARBA" id="ARBA00004706"/>
    </source>
</evidence>
<dbReference type="CDD" id="cd01595">
    <property type="entry name" value="Adenylsuccinate_lyase_like"/>
    <property type="match status" value="1"/>
</dbReference>
<evidence type="ECO:0000256" key="7">
    <source>
        <dbReference type="ARBA" id="ARBA00049115"/>
    </source>
</evidence>
<evidence type="ECO:0000256" key="2">
    <source>
        <dbReference type="ARBA" id="ARBA00004734"/>
    </source>
</evidence>
<organism evidence="10">
    <name type="scientific">Candidatus Methanophaga sp. ANME-1 ERB7</name>
    <dbReference type="NCBI Taxonomy" id="2759913"/>
    <lineage>
        <taxon>Archaea</taxon>
        <taxon>Methanobacteriati</taxon>
        <taxon>Methanobacteriota</taxon>
        <taxon>Stenosarchaea group</taxon>
        <taxon>Methanomicrobia</taxon>
        <taxon>Candidatus Methanophagales</taxon>
        <taxon>Candidatus Methanophagaceae</taxon>
        <taxon>Candidatus Methanophaga</taxon>
    </lineage>
</organism>
<dbReference type="InterPro" id="IPR020557">
    <property type="entry name" value="Fumarate_lyase_CS"/>
</dbReference>
<sequence length="459" mass="52586">MEEEIDFSAFSPTDYRYSVAALREYLSDEAYVQYKAKVEAAVASVFEHRGILKSEFCDEIVDAASKVTAEEVYEEEQHTKHDIRALVNVIRRRVSDDAKPFVHLSATSYDVVDTANALRYKEAVKHVIIPDMILLERAWLNLARREKETIQIGRTHGQHAEPITFGFAIAQYVNRWGTQILTLQEATENLVGKFSGAVGAYNATSLLFDDPEEFEREVLSLLNLKPATVSTQIVPPEPMSDFVHSVISSFSVLANFCDDMRHLQRTEIGEVRERVDEGQVGSSTMPHKRNPISFEGVKSLWKKFMPQAITMHLDQISEHQRDLTNSASQRYIQELLVVFDYCVRKLGRITERLEVDSERMHANFALSKDNIIAEPLYILLSYFGHPNAHEYVRRKTLQAYKEHKSLREVVEHDKEVSDYIHKFTPEQKEKVFDAAKYTGLAAEKTDKVASYWADVFKGL</sequence>
<dbReference type="GO" id="GO:0004056">
    <property type="term" value="F:argininosuccinate lyase activity"/>
    <property type="evidence" value="ECO:0007669"/>
    <property type="project" value="UniProtKB-EC"/>
</dbReference>
<dbReference type="Gene3D" id="1.20.200.10">
    <property type="entry name" value="Fumarase/aspartase (Central domain)"/>
    <property type="match status" value="1"/>
</dbReference>
<dbReference type="GO" id="GO:0004018">
    <property type="term" value="F:N6-(1,2-dicarboxyethyl)AMP AMP-lyase (fumarate-forming) activity"/>
    <property type="evidence" value="ECO:0007669"/>
    <property type="project" value="InterPro"/>
</dbReference>
<dbReference type="InterPro" id="IPR008948">
    <property type="entry name" value="L-Aspartase-like"/>
</dbReference>
<feature type="domain" description="Adenylosuccinate lyase C-terminal" evidence="8">
    <location>
        <begin position="368"/>
        <end position="449"/>
    </location>
</feature>
<comment type="pathway">
    <text evidence="2">Purine metabolism; AMP biosynthesis via de novo pathway; AMP from IMP: step 2/2.</text>
</comment>
<comment type="pathway">
    <text evidence="1">Purine metabolism; IMP biosynthesis via de novo pathway; 5-amino-1-(5-phospho-D-ribosyl)imidazole-4-carboxamide from 5-amino-1-(5-phospho-D-ribosyl)imidazole-4-carboxylate: step 2/2.</text>
</comment>
<dbReference type="EMBL" id="MT631647">
    <property type="protein sequence ID" value="QNO56142.1"/>
    <property type="molecule type" value="Genomic_DNA"/>
</dbReference>
<comment type="catalytic activity">
    <reaction evidence="7">
        <text>N(6)-(1,2-dicarboxyethyl)-AMP = fumarate + AMP</text>
        <dbReference type="Rhea" id="RHEA:16853"/>
        <dbReference type="ChEBI" id="CHEBI:29806"/>
        <dbReference type="ChEBI" id="CHEBI:57567"/>
        <dbReference type="ChEBI" id="CHEBI:456215"/>
        <dbReference type="EC" id="4.3.2.2"/>
    </reaction>
    <physiologicalReaction direction="left-to-right" evidence="7">
        <dbReference type="Rhea" id="RHEA:16854"/>
    </physiologicalReaction>
</comment>
<dbReference type="EMBL" id="MT631645">
    <property type="protein sequence ID" value="QNO56121.1"/>
    <property type="molecule type" value="Genomic_DNA"/>
</dbReference>
<evidence type="ECO:0000256" key="5">
    <source>
        <dbReference type="ARBA" id="ARBA00024477"/>
    </source>
</evidence>
<dbReference type="InterPro" id="IPR000362">
    <property type="entry name" value="Fumarate_lyase_fam"/>
</dbReference>